<dbReference type="Pfam" id="PF00171">
    <property type="entry name" value="Aldedh"/>
    <property type="match status" value="1"/>
</dbReference>
<dbReference type="FunFam" id="3.40.605.10:FF:000007">
    <property type="entry name" value="NAD/NADP-dependent betaine aldehyde dehydrogenase"/>
    <property type="match status" value="1"/>
</dbReference>
<evidence type="ECO:0000256" key="3">
    <source>
        <dbReference type="PROSITE-ProRule" id="PRU10007"/>
    </source>
</evidence>
<feature type="domain" description="Aldehyde dehydrogenase" evidence="5">
    <location>
        <begin position="28"/>
        <end position="493"/>
    </location>
</feature>
<dbReference type="GO" id="GO:0016620">
    <property type="term" value="F:oxidoreductase activity, acting on the aldehyde or oxo group of donors, NAD or NADP as acceptor"/>
    <property type="evidence" value="ECO:0007669"/>
    <property type="project" value="InterPro"/>
</dbReference>
<keyword evidence="2 4" id="KW-0560">Oxidoreductase</keyword>
<proteinExistence type="inferred from homology"/>
<evidence type="ECO:0000256" key="1">
    <source>
        <dbReference type="ARBA" id="ARBA00009986"/>
    </source>
</evidence>
<dbReference type="Gene3D" id="3.40.309.10">
    <property type="entry name" value="Aldehyde Dehydrogenase, Chain A, domain 2"/>
    <property type="match status" value="1"/>
</dbReference>
<dbReference type="InterPro" id="IPR015590">
    <property type="entry name" value="Aldehyde_DH_dom"/>
</dbReference>
<dbReference type="InterPro" id="IPR016163">
    <property type="entry name" value="Ald_DH_C"/>
</dbReference>
<accession>X0Q9A3</accession>
<dbReference type="RefSeq" id="WP_255221608.1">
    <property type="nucleotide sequence ID" value="NZ_BAWF01000041.1"/>
</dbReference>
<evidence type="ECO:0000256" key="2">
    <source>
        <dbReference type="ARBA" id="ARBA00023002"/>
    </source>
</evidence>
<dbReference type="InterPro" id="IPR029510">
    <property type="entry name" value="Ald_DH_CS_GLU"/>
</dbReference>
<feature type="active site" evidence="3">
    <location>
        <position position="266"/>
    </location>
</feature>
<comment type="similarity">
    <text evidence="1 4">Belongs to the aldehyde dehydrogenase family.</text>
</comment>
<comment type="caution">
    <text evidence="6">The sequence shown here is derived from an EMBL/GenBank/DDBJ whole genome shotgun (WGS) entry which is preliminary data.</text>
</comment>
<reference evidence="6 7" key="1">
    <citation type="submission" date="2014-02" db="EMBL/GenBank/DDBJ databases">
        <title>Whole genome shotgun sequence of Rhodococcus wratislaviensis NBRC 100605.</title>
        <authorList>
            <person name="Hosoyama A."/>
            <person name="Tsuchikane K."/>
            <person name="Yoshida I."/>
            <person name="Ohji S."/>
            <person name="Ichikawa N."/>
            <person name="Yamazoe A."/>
            <person name="Fujita N."/>
        </authorList>
    </citation>
    <scope>NUCLEOTIDE SEQUENCE [LARGE SCALE GENOMIC DNA]</scope>
    <source>
        <strain evidence="6 7">NBRC 100605</strain>
    </source>
</reference>
<dbReference type="InterPro" id="IPR016161">
    <property type="entry name" value="Ald_DH/histidinol_DH"/>
</dbReference>
<dbReference type="AlphaFoldDB" id="X0Q9A3"/>
<dbReference type="Proteomes" id="UP000019491">
    <property type="component" value="Unassembled WGS sequence"/>
</dbReference>
<dbReference type="InterPro" id="IPR016160">
    <property type="entry name" value="Ald_DH_CS_CYS"/>
</dbReference>
<dbReference type="Gene3D" id="3.40.605.10">
    <property type="entry name" value="Aldehyde Dehydrogenase, Chain A, domain 1"/>
    <property type="match status" value="1"/>
</dbReference>
<keyword evidence="7" id="KW-1185">Reference proteome</keyword>
<protein>
    <submittedName>
        <fullName evidence="6">Putative aldehyde dehydrogenase</fullName>
    </submittedName>
</protein>
<dbReference type="PROSITE" id="PS00070">
    <property type="entry name" value="ALDEHYDE_DEHYDR_CYS"/>
    <property type="match status" value="1"/>
</dbReference>
<dbReference type="InterPro" id="IPR016162">
    <property type="entry name" value="Ald_DH_N"/>
</dbReference>
<gene>
    <name evidence="6" type="ORF">RW1_041_00210</name>
</gene>
<dbReference type="EMBL" id="BAWF01000041">
    <property type="protein sequence ID" value="GAF47476.1"/>
    <property type="molecule type" value="Genomic_DNA"/>
</dbReference>
<organism evidence="6 7">
    <name type="scientific">Rhodococcus wratislaviensis NBRC 100605</name>
    <dbReference type="NCBI Taxonomy" id="1219028"/>
    <lineage>
        <taxon>Bacteria</taxon>
        <taxon>Bacillati</taxon>
        <taxon>Actinomycetota</taxon>
        <taxon>Actinomycetes</taxon>
        <taxon>Mycobacteriales</taxon>
        <taxon>Nocardiaceae</taxon>
        <taxon>Rhodococcus</taxon>
    </lineage>
</organism>
<dbReference type="PANTHER" id="PTHR11699">
    <property type="entry name" value="ALDEHYDE DEHYDROGENASE-RELATED"/>
    <property type="match status" value="1"/>
</dbReference>
<sequence>MTDLMHEPALTNPYDGLARYQLYIDGCWVDAKAGNTFTSTNPTTGHVWAEVAEGQAEDIDAAVTAARRAYENGWRDASAAERAAALRRLGDVLARPEVIERLAVHELLDTGKVIRETIGLARAFSTWCYYYAGVAENLRGSTIPVPMEHTFTYTVPGPMGVVAAITPWNSPILLMLWKLCPALAAGNTIVIKPSEVAPVSTLEFAKVIEQAGLPRGVVNVVSGQRDAGAALASHPGVDKVAFTGSTDTGKSVMRAAAENLTRVSLELGGKSPNIIFDDADLELAVNGIISGSFAAGGQMCTAGSRVLVQDSIYDAVLDRLVERVRAIKIGDPFDWASEMGALTWGKQFEAVLGRIETAQSEGARLVIGGGRPEMALNPDGFHIAPTVFADVSSSMEIAREEIFGPVAGLLRFKTEEEAISIANDTPYGLASAVWTTNLGRTHRMVRAIRAGTVWVNCYRRVSYAAPFGGVKASGLGHENGVEVMREYTEEKTVWIDTNREGRDAFKLA</sequence>
<evidence type="ECO:0000259" key="5">
    <source>
        <dbReference type="Pfam" id="PF00171"/>
    </source>
</evidence>
<dbReference type="CDD" id="cd07114">
    <property type="entry name" value="ALDH_DhaS"/>
    <property type="match status" value="1"/>
</dbReference>
<evidence type="ECO:0000313" key="7">
    <source>
        <dbReference type="Proteomes" id="UP000019491"/>
    </source>
</evidence>
<name>X0Q9A3_RHOWR</name>
<dbReference type="PROSITE" id="PS00687">
    <property type="entry name" value="ALDEHYDE_DEHYDR_GLU"/>
    <property type="match status" value="1"/>
</dbReference>
<dbReference type="FunFam" id="3.40.309.10:FF:000012">
    <property type="entry name" value="Betaine aldehyde dehydrogenase"/>
    <property type="match status" value="1"/>
</dbReference>
<evidence type="ECO:0000313" key="6">
    <source>
        <dbReference type="EMBL" id="GAF47476.1"/>
    </source>
</evidence>
<evidence type="ECO:0000256" key="4">
    <source>
        <dbReference type="RuleBase" id="RU003345"/>
    </source>
</evidence>
<dbReference type="SUPFAM" id="SSF53720">
    <property type="entry name" value="ALDH-like"/>
    <property type="match status" value="1"/>
</dbReference>